<evidence type="ECO:0000256" key="1">
    <source>
        <dbReference type="SAM" id="Phobius"/>
    </source>
</evidence>
<organism evidence="2 3">
    <name type="scientific">Ligilactobacillus ruminis</name>
    <dbReference type="NCBI Taxonomy" id="1623"/>
    <lineage>
        <taxon>Bacteria</taxon>
        <taxon>Bacillati</taxon>
        <taxon>Bacillota</taxon>
        <taxon>Bacilli</taxon>
        <taxon>Lactobacillales</taxon>
        <taxon>Lactobacillaceae</taxon>
        <taxon>Ligilactobacillus</taxon>
    </lineage>
</organism>
<keyword evidence="1" id="KW-0812">Transmembrane</keyword>
<evidence type="ECO:0000313" key="2">
    <source>
        <dbReference type="EMBL" id="KLA46401.1"/>
    </source>
</evidence>
<keyword evidence="1" id="KW-0472">Membrane</keyword>
<evidence type="ECO:0000313" key="3">
    <source>
        <dbReference type="Proteomes" id="UP000035618"/>
    </source>
</evidence>
<dbReference type="EMBL" id="JHAJ01000066">
    <property type="protein sequence ID" value="KLA46401.1"/>
    <property type="molecule type" value="Genomic_DNA"/>
</dbReference>
<protein>
    <submittedName>
        <fullName evidence="2">APC family amino acid-polyamine-organocation transporter</fullName>
    </submittedName>
</protein>
<keyword evidence="1" id="KW-1133">Transmembrane helix</keyword>
<accession>A0A837ITE6</accession>
<reference evidence="2 3" key="1">
    <citation type="journal article" date="2015" name="BMC Microbiol.">
        <title>Lactobacillus ruminis strains cluster according to their mammalian gut source.</title>
        <authorList>
            <person name="O' Donnell M.M."/>
            <person name="Harris H.M."/>
            <person name="Lynch D.B."/>
            <person name="Ross R.P."/>
            <person name="O'Toole P.W."/>
        </authorList>
    </citation>
    <scope>NUCLEOTIDE SEQUENCE [LARGE SCALE GENOMIC DNA]</scope>
    <source>
        <strain evidence="2 3">ATCC 27780</strain>
    </source>
</reference>
<feature type="transmembrane region" description="Helical" evidence="1">
    <location>
        <begin position="12"/>
        <end position="35"/>
    </location>
</feature>
<sequence length="109" mass="12522">MLSCFKALSDAFSFVASVSCDIYILVCILTMIAHYRYRRSDAFLEEGFKLPAYKCTNPATNIFFIFIFLLLFLNRSSFGPALGAVLWFVCFRLIQKIRNQPQDEIAISE</sequence>
<dbReference type="AlphaFoldDB" id="A0A837ITE6"/>
<dbReference type="Proteomes" id="UP000035618">
    <property type="component" value="Unassembled WGS sequence"/>
</dbReference>
<proteinExistence type="predicted"/>
<name>A0A837ITE6_9LACO</name>
<comment type="caution">
    <text evidence="2">The sequence shown here is derived from an EMBL/GenBank/DDBJ whole genome shotgun (WGS) entry which is preliminary data.</text>
</comment>
<gene>
    <name evidence="2" type="ORF">LRB_1228</name>
</gene>
<feature type="transmembrane region" description="Helical" evidence="1">
    <location>
        <begin position="78"/>
        <end position="94"/>
    </location>
</feature>